<dbReference type="InterPro" id="IPR047316">
    <property type="entry name" value="ML1_ELD"/>
</dbReference>
<dbReference type="CDD" id="cd21070">
    <property type="entry name" value="ELD_TRPML1"/>
    <property type="match status" value="1"/>
</dbReference>
<dbReference type="GO" id="GO:0007040">
    <property type="term" value="P:lysosome organization"/>
    <property type="evidence" value="ECO:0007669"/>
    <property type="project" value="Ensembl"/>
</dbReference>
<dbReference type="GO" id="GO:0043235">
    <property type="term" value="C:receptor complex"/>
    <property type="evidence" value="ECO:0007669"/>
    <property type="project" value="Ensembl"/>
</dbReference>
<protein>
    <submittedName>
        <fullName evidence="4">Mucolipin TRP cation channel 1</fullName>
    </submittedName>
</protein>
<dbReference type="GO" id="GO:0045824">
    <property type="term" value="P:negative regulation of innate immune response"/>
    <property type="evidence" value="ECO:0007669"/>
    <property type="project" value="Ensembl"/>
</dbReference>
<feature type="domain" description="Mucolipin extracytosolic" evidence="3">
    <location>
        <begin position="34"/>
        <end position="230"/>
    </location>
</feature>
<feature type="region of interest" description="Disordered" evidence="1">
    <location>
        <begin position="346"/>
        <end position="367"/>
    </location>
</feature>
<accession>A0A8D0G470</accession>
<sequence length="502" mass="55655">SQPSLNPQGPLSAGCVSALCPLQLILFGLSNQMVVTFKEENTITFKHLFLKDYADGSEDTYAVYTQADLYDHMFYAVEKYLAIPNEPIGRYAYVRGERGSNQSALLLCQYYYRKGRIDPANDTFNIDPEIITDCLGVDPPEKMPRSLDFDEVQLLLPESDRSYKNFTLKFHKLINVTLQFKLKAINIQTIINNEIPDCYTFTILITFDNKAHSGRVTIHLDNKADIQECKDPSVYGRGTERWEHKAASLSLKGLWALRIGGGGGLPLSQKTSTRLWGHSLLTHNAPPIGITCWEPQLRDLIGRILLAALGEALGQASRRFTSWVPGLGLPVRPVSLLGAFPDASSSVPALSAPSPGRAGTPTSPAPRRARGLTLLPVSCQFRSLSMVSECLFSLINGDDMFVTFAEMQQNSYLVWLFSQLYLYTFISLFIYMVLSLFIALITGSYETIKVGGSGRSHGLHAYIAECKDSPRSGKFRQESSSACSVFCCCERAPLQENVLVVN</sequence>
<dbReference type="GO" id="GO:0005794">
    <property type="term" value="C:Golgi apparatus"/>
    <property type="evidence" value="ECO:0007669"/>
    <property type="project" value="Ensembl"/>
</dbReference>
<dbReference type="GO" id="GO:1900181">
    <property type="term" value="P:negative regulation of protein localization to nucleus"/>
    <property type="evidence" value="ECO:0007669"/>
    <property type="project" value="Ensembl"/>
</dbReference>
<dbReference type="PANTHER" id="PTHR12127">
    <property type="entry name" value="MUCOLIPIN"/>
    <property type="match status" value="1"/>
</dbReference>
<dbReference type="GO" id="GO:0005770">
    <property type="term" value="C:late endosome"/>
    <property type="evidence" value="ECO:0007669"/>
    <property type="project" value="Ensembl"/>
</dbReference>
<dbReference type="GO" id="GO:1901660">
    <property type="term" value="P:calcium ion export"/>
    <property type="evidence" value="ECO:0007669"/>
    <property type="project" value="Ensembl"/>
</dbReference>
<dbReference type="GO" id="GO:0005765">
    <property type="term" value="C:lysosomal membrane"/>
    <property type="evidence" value="ECO:0007669"/>
    <property type="project" value="Ensembl"/>
</dbReference>
<keyword evidence="2" id="KW-0472">Membrane</keyword>
<keyword evidence="5" id="KW-1185">Reference proteome</keyword>
<dbReference type="AlphaFoldDB" id="A0A8D0G470"/>
<dbReference type="GO" id="GO:1905673">
    <property type="term" value="P:positive regulation of lysosome organization"/>
    <property type="evidence" value="ECO:0007669"/>
    <property type="project" value="Ensembl"/>
</dbReference>
<dbReference type="GO" id="GO:0072345">
    <property type="term" value="F:NAADP-sensitive calcium-release channel activity"/>
    <property type="evidence" value="ECO:0007669"/>
    <property type="project" value="TreeGrafter"/>
</dbReference>
<dbReference type="Gene3D" id="1.10.287.70">
    <property type="match status" value="1"/>
</dbReference>
<organism evidence="4 5">
    <name type="scientific">Sphenodon punctatus</name>
    <name type="common">Tuatara</name>
    <name type="synonym">Hatteria punctata</name>
    <dbReference type="NCBI Taxonomy" id="8508"/>
    <lineage>
        <taxon>Eukaryota</taxon>
        <taxon>Metazoa</taxon>
        <taxon>Chordata</taxon>
        <taxon>Craniata</taxon>
        <taxon>Vertebrata</taxon>
        <taxon>Euteleostomi</taxon>
        <taxon>Lepidosauria</taxon>
        <taxon>Sphenodontia</taxon>
        <taxon>Sphenodontidae</taxon>
        <taxon>Sphenodon</taxon>
    </lineage>
</organism>
<name>A0A8D0G470_SPHPU</name>
<dbReference type="GO" id="GO:0005381">
    <property type="term" value="F:iron ion transmembrane transporter activity"/>
    <property type="evidence" value="ECO:0007669"/>
    <property type="project" value="Ensembl"/>
</dbReference>
<dbReference type="Ensembl" id="ENSSPUT00000000505.1">
    <property type="protein sequence ID" value="ENSSPUP00000000467.1"/>
    <property type="gene ID" value="ENSSPUG00000000348.1"/>
</dbReference>
<dbReference type="GO" id="GO:1900182">
    <property type="term" value="P:positive regulation of protein localization to nucleus"/>
    <property type="evidence" value="ECO:0007669"/>
    <property type="project" value="Ensembl"/>
</dbReference>
<dbReference type="GO" id="GO:0005886">
    <property type="term" value="C:plasma membrane"/>
    <property type="evidence" value="ECO:0007669"/>
    <property type="project" value="TreeGrafter"/>
</dbReference>
<dbReference type="OMA" id="RIFAVIC"/>
<dbReference type="PANTHER" id="PTHR12127:SF6">
    <property type="entry name" value="MUCOLIPIN-1"/>
    <property type="match status" value="1"/>
</dbReference>
<dbReference type="GO" id="GO:0140367">
    <property type="term" value="P:antibacterial innate immune response"/>
    <property type="evidence" value="ECO:0007669"/>
    <property type="project" value="Ensembl"/>
</dbReference>
<dbReference type="Proteomes" id="UP000694392">
    <property type="component" value="Unplaced"/>
</dbReference>
<evidence type="ECO:0000259" key="3">
    <source>
        <dbReference type="Pfam" id="PF21381"/>
    </source>
</evidence>
<evidence type="ECO:0000313" key="4">
    <source>
        <dbReference type="Ensembl" id="ENSSPUP00000000467.1"/>
    </source>
</evidence>
<dbReference type="GeneTree" id="ENSGT00950000183036"/>
<reference evidence="4" key="1">
    <citation type="submission" date="2025-08" db="UniProtKB">
        <authorList>
            <consortium name="Ensembl"/>
        </authorList>
    </citation>
    <scope>IDENTIFICATION</scope>
</reference>
<keyword evidence="2" id="KW-0812">Transmembrane</keyword>
<feature type="transmembrane region" description="Helical" evidence="2">
    <location>
        <begin position="420"/>
        <end position="441"/>
    </location>
</feature>
<dbReference type="GO" id="GO:0005654">
    <property type="term" value="C:nucleoplasm"/>
    <property type="evidence" value="ECO:0007669"/>
    <property type="project" value="Ensembl"/>
</dbReference>
<gene>
    <name evidence="4" type="primary">MCOLN1</name>
</gene>
<reference evidence="4" key="2">
    <citation type="submission" date="2025-09" db="UniProtKB">
        <authorList>
            <consortium name="Ensembl"/>
        </authorList>
    </citation>
    <scope>IDENTIFICATION</scope>
</reference>
<dbReference type="Pfam" id="PF21381">
    <property type="entry name" value="MCLN_ECD"/>
    <property type="match status" value="1"/>
</dbReference>
<dbReference type="InterPro" id="IPR039031">
    <property type="entry name" value="Mucolipin"/>
</dbReference>
<evidence type="ECO:0000313" key="5">
    <source>
        <dbReference type="Proteomes" id="UP000694392"/>
    </source>
</evidence>
<dbReference type="GO" id="GO:0042802">
    <property type="term" value="F:identical protein binding"/>
    <property type="evidence" value="ECO:0007669"/>
    <property type="project" value="Ensembl"/>
</dbReference>
<evidence type="ECO:0000256" key="2">
    <source>
        <dbReference type="SAM" id="Phobius"/>
    </source>
</evidence>
<evidence type="ECO:0000256" key="1">
    <source>
        <dbReference type="SAM" id="MobiDB-lite"/>
    </source>
</evidence>
<proteinExistence type="predicted"/>
<dbReference type="GO" id="GO:0090382">
    <property type="term" value="P:phagosome maturation"/>
    <property type="evidence" value="ECO:0007669"/>
    <property type="project" value="Ensembl"/>
</dbReference>
<keyword evidence="2" id="KW-1133">Transmembrane helix</keyword>
<dbReference type="InterPro" id="IPR049134">
    <property type="entry name" value="MCLN_ECD"/>
</dbReference>
<dbReference type="GO" id="GO:0051289">
    <property type="term" value="P:protein homotetramerization"/>
    <property type="evidence" value="ECO:0007669"/>
    <property type="project" value="Ensembl"/>
</dbReference>
<feature type="compositionally biased region" description="Low complexity" evidence="1">
    <location>
        <begin position="346"/>
        <end position="355"/>
    </location>
</feature>